<feature type="chain" id="PRO_5004452023" evidence="3">
    <location>
        <begin position="20"/>
        <end position="213"/>
    </location>
</feature>
<keyword evidence="5" id="KW-1185">Reference proteome</keyword>
<dbReference type="EMBL" id="KB933216">
    <property type="protein sequence ID" value="EON98489.1"/>
    <property type="molecule type" value="Genomic_DNA"/>
</dbReference>
<evidence type="ECO:0000256" key="3">
    <source>
        <dbReference type="SAM" id="SignalP"/>
    </source>
</evidence>
<gene>
    <name evidence="4" type="ORF">UCRPA7_6008</name>
</gene>
<dbReference type="HOGENOM" id="CLU_1295205_0_0_1"/>
<feature type="region of interest" description="Disordered" evidence="1">
    <location>
        <begin position="167"/>
        <end position="186"/>
    </location>
</feature>
<dbReference type="GeneID" id="19326621"/>
<evidence type="ECO:0000313" key="4">
    <source>
        <dbReference type="EMBL" id="EON98489.1"/>
    </source>
</evidence>
<keyword evidence="2" id="KW-1133">Transmembrane helix</keyword>
<protein>
    <submittedName>
        <fullName evidence="4">Uncharacterized protein</fullName>
    </submittedName>
</protein>
<feature type="transmembrane region" description="Helical" evidence="2">
    <location>
        <begin position="192"/>
        <end position="212"/>
    </location>
</feature>
<feature type="compositionally biased region" description="Low complexity" evidence="1">
    <location>
        <begin position="173"/>
        <end position="184"/>
    </location>
</feature>
<keyword evidence="3" id="KW-0732">Signal</keyword>
<keyword evidence="2" id="KW-0472">Membrane</keyword>
<reference evidence="5" key="1">
    <citation type="journal article" date="2013" name="Genome Announc.">
        <title>Draft genome sequence of the ascomycete Phaeoacremonium aleophilum strain UCR-PA7, a causal agent of the esca disease complex in grapevines.</title>
        <authorList>
            <person name="Blanco-Ulate B."/>
            <person name="Rolshausen P."/>
            <person name="Cantu D."/>
        </authorList>
    </citation>
    <scope>NUCLEOTIDE SEQUENCE [LARGE SCALE GENOMIC DNA]</scope>
    <source>
        <strain evidence="5">UCR-PA7</strain>
    </source>
</reference>
<keyword evidence="2" id="KW-0812">Transmembrane</keyword>
<dbReference type="AlphaFoldDB" id="R8BGS8"/>
<dbReference type="KEGG" id="tmn:UCRPA7_6008"/>
<proteinExistence type="predicted"/>
<accession>R8BGS8</accession>
<dbReference type="Proteomes" id="UP000014074">
    <property type="component" value="Unassembled WGS sequence"/>
</dbReference>
<sequence>MRVYATIFAALMALLVAGGAVFQSTGTSVIDAPSDQYSFIIYGSVIAHIQEILPHNAIHIVDGVVYLDDDQVAARDVYLSDPAPLCTCEPTVIPATVPETLGTATILTTAEAPSVVSSLPAVTPGLSGLTLSQSQITTVEAPSTAGITMTSTTISITHSAVLTGSNVTSTGASPTSSTVPTETPGNGVQKHAMDIVTTVLAFILAGFVLPFVV</sequence>
<organism evidence="4 5">
    <name type="scientific">Phaeoacremonium minimum (strain UCR-PA7)</name>
    <name type="common">Esca disease fungus</name>
    <name type="synonym">Togninia minima</name>
    <dbReference type="NCBI Taxonomy" id="1286976"/>
    <lineage>
        <taxon>Eukaryota</taxon>
        <taxon>Fungi</taxon>
        <taxon>Dikarya</taxon>
        <taxon>Ascomycota</taxon>
        <taxon>Pezizomycotina</taxon>
        <taxon>Sordariomycetes</taxon>
        <taxon>Sordariomycetidae</taxon>
        <taxon>Togniniales</taxon>
        <taxon>Togniniaceae</taxon>
        <taxon>Phaeoacremonium</taxon>
    </lineage>
</organism>
<evidence type="ECO:0000313" key="5">
    <source>
        <dbReference type="Proteomes" id="UP000014074"/>
    </source>
</evidence>
<evidence type="ECO:0000256" key="1">
    <source>
        <dbReference type="SAM" id="MobiDB-lite"/>
    </source>
</evidence>
<name>R8BGS8_PHAM7</name>
<dbReference type="RefSeq" id="XP_007916741.1">
    <property type="nucleotide sequence ID" value="XM_007918550.1"/>
</dbReference>
<feature type="signal peptide" evidence="3">
    <location>
        <begin position="1"/>
        <end position="19"/>
    </location>
</feature>
<evidence type="ECO:0000256" key="2">
    <source>
        <dbReference type="SAM" id="Phobius"/>
    </source>
</evidence>